<dbReference type="STRING" id="1005048.CFU_2550"/>
<proteinExistence type="inferred from homology"/>
<dbReference type="PANTHER" id="PTHR42687">
    <property type="entry name" value="L-THREONINE 3-DEHYDROGENASE"/>
    <property type="match status" value="1"/>
</dbReference>
<evidence type="ECO:0000313" key="3">
    <source>
        <dbReference type="EMBL" id="AEK62377.1"/>
    </source>
</evidence>
<dbReference type="InterPro" id="IPR036291">
    <property type="entry name" value="NAD(P)-bd_dom_sf"/>
</dbReference>
<dbReference type="HOGENOM" id="CLU_007383_19_1_4"/>
<dbReference type="InterPro" id="IPR051225">
    <property type="entry name" value="NAD(P)_epim/dehydratase"/>
</dbReference>
<organism evidence="3 4">
    <name type="scientific">Collimonas fungivorans (strain Ter331)</name>
    <dbReference type="NCBI Taxonomy" id="1005048"/>
    <lineage>
        <taxon>Bacteria</taxon>
        <taxon>Pseudomonadati</taxon>
        <taxon>Pseudomonadota</taxon>
        <taxon>Betaproteobacteria</taxon>
        <taxon>Burkholderiales</taxon>
        <taxon>Oxalobacteraceae</taxon>
        <taxon>Collimonas</taxon>
    </lineage>
</organism>
<dbReference type="EC" id="5.1.3.2" evidence="3"/>
<reference evidence="3 4" key="1">
    <citation type="journal article" date="2004" name="Environ. Microbiol.">
        <title>Phylogeny-function analysis of (meta)genomic libraries: screening for expression of ribosomal RNA genes by large-insert library fluorescent in situ hybridization (LIL-FISH).</title>
        <authorList>
            <person name="Leveau J.H."/>
            <person name="Gerards S."/>
            <person name="de Boer W."/>
            <person name="van Veen J.A."/>
        </authorList>
    </citation>
    <scope>NUCLEOTIDE SEQUENCE [LARGE SCALE GENOMIC DNA]</scope>
    <source>
        <strain evidence="3 4">Ter331</strain>
    </source>
</reference>
<accession>G0A9B5</accession>
<dbReference type="GO" id="GO:0006567">
    <property type="term" value="P:L-threonine catabolic process"/>
    <property type="evidence" value="ECO:0007669"/>
    <property type="project" value="TreeGrafter"/>
</dbReference>
<dbReference type="SUPFAM" id="SSF51735">
    <property type="entry name" value="NAD(P)-binding Rossmann-fold domains"/>
    <property type="match status" value="1"/>
</dbReference>
<dbReference type="Pfam" id="PF01370">
    <property type="entry name" value="Epimerase"/>
    <property type="match status" value="1"/>
</dbReference>
<dbReference type="Gene3D" id="3.40.50.720">
    <property type="entry name" value="NAD(P)-binding Rossmann-like Domain"/>
    <property type="match status" value="1"/>
</dbReference>
<reference evidence="4" key="6">
    <citation type="submission" date="2011-05" db="EMBL/GenBank/DDBJ databases">
        <title>Complete sequence of Collimonas fungivorans Ter331.</title>
        <authorList>
            <person name="Leveau J.H."/>
        </authorList>
    </citation>
    <scope>NUCLEOTIDE SEQUENCE [LARGE SCALE GENOMIC DNA]</scope>
    <source>
        <strain evidence="4">Ter331</strain>
    </source>
</reference>
<reference evidence="3 4" key="4">
    <citation type="journal article" date="2010" name="Environ. Microbiol.">
        <title>The bacterial genus Collimonas: mycophagy, weathering and other adaptive solutions to life in oligotrophic soil environments.</title>
        <authorList>
            <person name="Leveau J.H."/>
            <person name="Uroz S."/>
            <person name="de Boer W."/>
        </authorList>
    </citation>
    <scope>NUCLEOTIDE SEQUENCE [LARGE SCALE GENOMIC DNA]</scope>
    <source>
        <strain evidence="3 4">Ter331</strain>
    </source>
</reference>
<reference evidence="3 4" key="3">
    <citation type="journal article" date="2008" name="FEMS Microbiol. Ecol.">
        <title>Identification and characterization of genes underlying chitinolysis in Collimonas fungivorans Ter331.</title>
        <authorList>
            <person name="Fritsche K."/>
            <person name="de Boer W."/>
            <person name="Gerards S."/>
            <person name="van den Berg M."/>
            <person name="van Veen J.A."/>
            <person name="Leveau J.H."/>
        </authorList>
    </citation>
    <scope>NUCLEOTIDE SEQUENCE [LARGE SCALE GENOMIC DNA]</scope>
    <source>
        <strain evidence="3 4">Ter331</strain>
    </source>
</reference>
<reference evidence="3 4" key="5">
    <citation type="journal article" date="2011" name="ISME J.">
        <title>Dual transcriptional profiling of a bacterial/fungal confrontation: Collimonas fungivorans versus Aspergillus niger.</title>
        <authorList>
            <person name="Mela F."/>
            <person name="Fritsche K."/>
            <person name="de Boer W."/>
            <person name="van Veen J.A."/>
            <person name="de Graaff L.H."/>
            <person name="van den Berg M."/>
            <person name="Leveau J.H."/>
        </authorList>
    </citation>
    <scope>NUCLEOTIDE SEQUENCE [LARGE SCALE GENOMIC DNA]</scope>
    <source>
        <strain evidence="3 4">Ter331</strain>
    </source>
</reference>
<dbReference type="InterPro" id="IPR001509">
    <property type="entry name" value="Epimerase_deHydtase"/>
</dbReference>
<keyword evidence="3" id="KW-0413">Isomerase</keyword>
<dbReference type="KEGG" id="cfu:CFU_2550"/>
<keyword evidence="4" id="KW-1185">Reference proteome</keyword>
<dbReference type="eggNOG" id="COG0451">
    <property type="taxonomic scope" value="Bacteria"/>
</dbReference>
<dbReference type="EMBL" id="CP002745">
    <property type="protein sequence ID" value="AEK62377.1"/>
    <property type="molecule type" value="Genomic_DNA"/>
</dbReference>
<dbReference type="GO" id="GO:0008743">
    <property type="term" value="F:L-threonine 3-dehydrogenase activity"/>
    <property type="evidence" value="ECO:0007669"/>
    <property type="project" value="TreeGrafter"/>
</dbReference>
<sequence>MKRQAMKKILVIGANGQIGTELTTALVKLHGAQQVVASDIQALGRHQELAYEKLDVTDAKRLAEVVQQHDIGEIYHLAAALSAKGEEHPEWAWNLNMTGLLNVLEVARQAKLSKVFWPSSIAAFGPSTPRDNAPQVGAMDPKTVYGISKLAGEHWCSWYAEKYGMDIRSLRYPGLISYSAEPGGGTTDYAIQALFSAADGSAFTSFLGEESTLPMMYMPDAVRATIELMSAPKENLKTAGSYNLAAWSFSPRELVCVIQQRVPAFQAAYKPDFRQAIADAWPRSIDDSSARAEWAWRPAYSLSEMVDDMLTHLAGRKSLSQEKQVA</sequence>
<name>G0A9B5_COLFT</name>
<evidence type="ECO:0000256" key="1">
    <source>
        <dbReference type="ARBA" id="ARBA00007637"/>
    </source>
</evidence>
<dbReference type="Proteomes" id="UP000008392">
    <property type="component" value="Chromosome"/>
</dbReference>
<evidence type="ECO:0000259" key="2">
    <source>
        <dbReference type="Pfam" id="PF01370"/>
    </source>
</evidence>
<dbReference type="GO" id="GO:0003978">
    <property type="term" value="F:UDP-glucose 4-epimerase activity"/>
    <property type="evidence" value="ECO:0007669"/>
    <property type="project" value="UniProtKB-EC"/>
</dbReference>
<protein>
    <submittedName>
        <fullName evidence="3">NAD-dependent epimerase/dehydratase</fullName>
        <ecNumber evidence="3">5.1.3.2</ecNumber>
    </submittedName>
</protein>
<dbReference type="AlphaFoldDB" id="G0A9B5"/>
<feature type="domain" description="NAD-dependent epimerase/dehydratase" evidence="2">
    <location>
        <begin position="9"/>
        <end position="244"/>
    </location>
</feature>
<dbReference type="PANTHER" id="PTHR42687:SF1">
    <property type="entry name" value="L-THREONINE 3-DEHYDROGENASE, MITOCHONDRIAL"/>
    <property type="match status" value="1"/>
</dbReference>
<gene>
    <name evidence="3" type="ordered locus">CFU_2550</name>
</gene>
<reference evidence="3 4" key="2">
    <citation type="journal article" date="2006" name="J. Microbiol. Methods">
        <title>Genomic flank-sequencing of plasposon insertion sites for rapid identification of functional genes.</title>
        <authorList>
            <person name="Leveau J.H."/>
            <person name="Gerards S."/>
            <person name="Fritsche K."/>
            <person name="Zondag G."/>
            <person name="van Veen J.A."/>
        </authorList>
    </citation>
    <scope>NUCLEOTIDE SEQUENCE [LARGE SCALE GENOMIC DNA]</scope>
    <source>
        <strain evidence="3 4">Ter331</strain>
    </source>
</reference>
<evidence type="ECO:0000313" key="4">
    <source>
        <dbReference type="Proteomes" id="UP000008392"/>
    </source>
</evidence>
<comment type="similarity">
    <text evidence="1">Belongs to the NAD(P)-dependent epimerase/dehydratase family.</text>
</comment>